<dbReference type="PANTHER" id="PTHR31245">
    <property type="entry name" value="UBIQUITIN SYSTEM COMPONENT CUE PROTEIN"/>
    <property type="match status" value="1"/>
</dbReference>
<organism evidence="3 4">
    <name type="scientific">Linum trigynum</name>
    <dbReference type="NCBI Taxonomy" id="586398"/>
    <lineage>
        <taxon>Eukaryota</taxon>
        <taxon>Viridiplantae</taxon>
        <taxon>Streptophyta</taxon>
        <taxon>Embryophyta</taxon>
        <taxon>Tracheophyta</taxon>
        <taxon>Spermatophyta</taxon>
        <taxon>Magnoliopsida</taxon>
        <taxon>eudicotyledons</taxon>
        <taxon>Gunneridae</taxon>
        <taxon>Pentapetalae</taxon>
        <taxon>rosids</taxon>
        <taxon>fabids</taxon>
        <taxon>Malpighiales</taxon>
        <taxon>Linaceae</taxon>
        <taxon>Linum</taxon>
    </lineage>
</organism>
<protein>
    <recommendedName>
        <fullName evidence="2">CUE domain-containing protein</fullName>
    </recommendedName>
</protein>
<evidence type="ECO:0000259" key="2">
    <source>
        <dbReference type="PROSITE" id="PS51140"/>
    </source>
</evidence>
<dbReference type="SUPFAM" id="SSF46934">
    <property type="entry name" value="UBA-like"/>
    <property type="match status" value="1"/>
</dbReference>
<dbReference type="Pfam" id="PF02845">
    <property type="entry name" value="CUE"/>
    <property type="match status" value="1"/>
</dbReference>
<reference evidence="3 4" key="1">
    <citation type="submission" date="2024-04" db="EMBL/GenBank/DDBJ databases">
        <authorList>
            <person name="Fracassetti M."/>
        </authorList>
    </citation>
    <scope>NUCLEOTIDE SEQUENCE [LARGE SCALE GENOMIC DNA]</scope>
</reference>
<sequence length="229" mass="25290">MASAAVCSARICGTKRLHLFDDDEYNCDFPSPYPSPVTKRRRFVPPGLERLQARFPNMEVAVLELALEECGGNIDAAIHRLCRLSLEEAPAAKPNPAAKISSDPPTQWVELLVEEMAKATSMDDAKSRAGKVLEALEKAVAQAAGKESKRRAEVMSRENSLLKRAVAILYERQKDKKEKEAESEALKKLVAEYQEKLKTLEANNFALSVHLSQALRGGSISGHCRPDVF</sequence>
<dbReference type="Proteomes" id="UP001497516">
    <property type="component" value="Chromosome 10"/>
</dbReference>
<feature type="coiled-coil region" evidence="1">
    <location>
        <begin position="172"/>
        <end position="203"/>
    </location>
</feature>
<evidence type="ECO:0000313" key="3">
    <source>
        <dbReference type="EMBL" id="CAL1360850.1"/>
    </source>
</evidence>
<feature type="domain" description="CUE" evidence="2">
    <location>
        <begin position="43"/>
        <end position="86"/>
    </location>
</feature>
<dbReference type="AlphaFoldDB" id="A0AAV2CWD9"/>
<evidence type="ECO:0000313" key="4">
    <source>
        <dbReference type="Proteomes" id="UP001497516"/>
    </source>
</evidence>
<keyword evidence="1" id="KW-0175">Coiled coil</keyword>
<dbReference type="Gene3D" id="1.10.8.10">
    <property type="entry name" value="DNA helicase RuvA subunit, C-terminal domain"/>
    <property type="match status" value="1"/>
</dbReference>
<dbReference type="CDD" id="cd14279">
    <property type="entry name" value="CUE"/>
    <property type="match status" value="1"/>
</dbReference>
<name>A0AAV2CWD9_9ROSI</name>
<gene>
    <name evidence="3" type="ORF">LTRI10_LOCUS8257</name>
</gene>
<dbReference type="InterPro" id="IPR009060">
    <property type="entry name" value="UBA-like_sf"/>
</dbReference>
<dbReference type="GO" id="GO:0043130">
    <property type="term" value="F:ubiquitin binding"/>
    <property type="evidence" value="ECO:0007669"/>
    <property type="project" value="InterPro"/>
</dbReference>
<dbReference type="PANTHER" id="PTHR31245:SF20">
    <property type="entry name" value="F18B13.13 PROTEIN"/>
    <property type="match status" value="1"/>
</dbReference>
<accession>A0AAV2CWD9</accession>
<keyword evidence="4" id="KW-1185">Reference proteome</keyword>
<proteinExistence type="predicted"/>
<dbReference type="InterPro" id="IPR003892">
    <property type="entry name" value="CUE"/>
</dbReference>
<evidence type="ECO:0000256" key="1">
    <source>
        <dbReference type="SAM" id="Coils"/>
    </source>
</evidence>
<dbReference type="PROSITE" id="PS51140">
    <property type="entry name" value="CUE"/>
    <property type="match status" value="1"/>
</dbReference>
<dbReference type="EMBL" id="OZ034814">
    <property type="protein sequence ID" value="CAL1360850.1"/>
    <property type="molecule type" value="Genomic_DNA"/>
</dbReference>